<comment type="caution">
    <text evidence="10">The sequence shown here is derived from an EMBL/GenBank/DDBJ whole genome shotgun (WGS) entry which is preliminary data.</text>
</comment>
<dbReference type="PANTHER" id="PTHR44899:SF3">
    <property type="entry name" value="SERINE_THREONINE-PROTEIN KINASE NEK1"/>
    <property type="match status" value="1"/>
</dbReference>
<evidence type="ECO:0000259" key="9">
    <source>
        <dbReference type="PROSITE" id="PS50011"/>
    </source>
</evidence>
<evidence type="ECO:0000256" key="6">
    <source>
        <dbReference type="ARBA" id="ARBA00022840"/>
    </source>
</evidence>
<organism evidence="10 11">
    <name type="scientific">Streblomastix strix</name>
    <dbReference type="NCBI Taxonomy" id="222440"/>
    <lineage>
        <taxon>Eukaryota</taxon>
        <taxon>Metamonada</taxon>
        <taxon>Preaxostyla</taxon>
        <taxon>Oxymonadida</taxon>
        <taxon>Streblomastigidae</taxon>
        <taxon>Streblomastix</taxon>
    </lineage>
</organism>
<dbReference type="PROSITE" id="PS00108">
    <property type="entry name" value="PROTEIN_KINASE_ST"/>
    <property type="match status" value="1"/>
</dbReference>
<keyword evidence="6" id="KW-0067">ATP-binding</keyword>
<feature type="domain" description="Protein kinase" evidence="9">
    <location>
        <begin position="27"/>
        <end position="283"/>
    </location>
</feature>
<dbReference type="AlphaFoldDB" id="A0A5J4X5Z9"/>
<evidence type="ECO:0000256" key="1">
    <source>
        <dbReference type="ARBA" id="ARBA00012513"/>
    </source>
</evidence>
<reference evidence="10 11" key="1">
    <citation type="submission" date="2019-03" db="EMBL/GenBank/DDBJ databases">
        <title>Single cell metagenomics reveals metabolic interactions within the superorganism composed of flagellate Streblomastix strix and complex community of Bacteroidetes bacteria on its surface.</title>
        <authorList>
            <person name="Treitli S.C."/>
            <person name="Kolisko M."/>
            <person name="Husnik F."/>
            <person name="Keeling P."/>
            <person name="Hampl V."/>
        </authorList>
    </citation>
    <scope>NUCLEOTIDE SEQUENCE [LARGE SCALE GENOMIC DNA]</scope>
    <source>
        <strain evidence="10">ST1C</strain>
    </source>
</reference>
<dbReference type="InterPro" id="IPR011009">
    <property type="entry name" value="Kinase-like_dom_sf"/>
</dbReference>
<dbReference type="InterPro" id="IPR008271">
    <property type="entry name" value="Ser/Thr_kinase_AS"/>
</dbReference>
<dbReference type="EMBL" id="SNRW01000269">
    <property type="protein sequence ID" value="KAA6402216.1"/>
    <property type="molecule type" value="Genomic_DNA"/>
</dbReference>
<evidence type="ECO:0000313" key="10">
    <source>
        <dbReference type="EMBL" id="KAA6402216.1"/>
    </source>
</evidence>
<dbReference type="Gene3D" id="3.30.200.20">
    <property type="entry name" value="Phosphorylase Kinase, domain 1"/>
    <property type="match status" value="1"/>
</dbReference>
<sequence length="543" mass="62016">MADQALIDEYKDRVEAAGAPMLTLADFTNLKPLKEGGYGKTYTATFQRTGQEVVLKQIQIHNEAEEQAINREIEIHQNMQFGFIVRFIDSFREDEQKQYIVMEYCREGDLQNYIKTLKNKKELADENFVWNVVAQLVMSIGYLHSQRVVYRDMKPENVFLTQDLEVRLGDFGLSKVLDAQLSFAKTMIGTMRYVSPELLQEEKFHKSGDIWGIGVTIYELLTQHRPFDGRTNEEIQRKIVRDNPAAIPPQNYSDRLRNLVSAMLVKDRFKRIPLGLLVKIPEISLRIKAYAREMIGTSQERSRVYLQHLIDDIDPSPPKIPQISGINSDGTFSDQIQIPAIQAPIGSVRFDIKDERIATQRVGENSQSLTRLIQLSDKKRNTVSISPEIQAGIGVVQIAVRFDDAKGENRAYRWLGVIFSGYEIPDSYYPGQDEASAGYCGSDGSVVHITPRTNDKYIDGNSPYQNGEIVIAEVNMHPEREKRTLHFFANGLWQPIYFVGLPDKIKFCIQRYFQWTTATVVQMLQLPEPTAASDVPNARAIHW</sequence>
<dbReference type="InterPro" id="IPR051131">
    <property type="entry name" value="NEK_Ser/Thr_kinase_NIMA"/>
</dbReference>
<keyword evidence="4" id="KW-0547">Nucleotide-binding</keyword>
<dbReference type="InterPro" id="IPR043136">
    <property type="entry name" value="B30.2/SPRY_sf"/>
</dbReference>
<evidence type="ECO:0000313" key="11">
    <source>
        <dbReference type="Proteomes" id="UP000324800"/>
    </source>
</evidence>
<dbReference type="PROSITE" id="PS50011">
    <property type="entry name" value="PROTEIN_KINASE_DOM"/>
    <property type="match status" value="1"/>
</dbReference>
<proteinExistence type="predicted"/>
<comment type="catalytic activity">
    <reaction evidence="8">
        <text>L-seryl-[protein] + ATP = O-phospho-L-seryl-[protein] + ADP + H(+)</text>
        <dbReference type="Rhea" id="RHEA:17989"/>
        <dbReference type="Rhea" id="RHEA-COMP:9863"/>
        <dbReference type="Rhea" id="RHEA-COMP:11604"/>
        <dbReference type="ChEBI" id="CHEBI:15378"/>
        <dbReference type="ChEBI" id="CHEBI:29999"/>
        <dbReference type="ChEBI" id="CHEBI:30616"/>
        <dbReference type="ChEBI" id="CHEBI:83421"/>
        <dbReference type="ChEBI" id="CHEBI:456216"/>
        <dbReference type="EC" id="2.7.11.1"/>
    </reaction>
</comment>
<dbReference type="Gene3D" id="1.10.510.10">
    <property type="entry name" value="Transferase(Phosphotransferase) domain 1"/>
    <property type="match status" value="1"/>
</dbReference>
<protein>
    <recommendedName>
        <fullName evidence="1">non-specific serine/threonine protein kinase</fullName>
        <ecNumber evidence="1">2.7.11.1</ecNumber>
    </recommendedName>
</protein>
<dbReference type="EC" id="2.7.11.1" evidence="1"/>
<keyword evidence="2" id="KW-0723">Serine/threonine-protein kinase</keyword>
<evidence type="ECO:0000256" key="7">
    <source>
        <dbReference type="ARBA" id="ARBA00047899"/>
    </source>
</evidence>
<dbReference type="Gene3D" id="2.60.120.920">
    <property type="match status" value="1"/>
</dbReference>
<keyword evidence="3" id="KW-0808">Transferase</keyword>
<evidence type="ECO:0000256" key="3">
    <source>
        <dbReference type="ARBA" id="ARBA00022679"/>
    </source>
</evidence>
<evidence type="ECO:0000256" key="5">
    <source>
        <dbReference type="ARBA" id="ARBA00022777"/>
    </source>
</evidence>
<dbReference type="SUPFAM" id="SSF56112">
    <property type="entry name" value="Protein kinase-like (PK-like)"/>
    <property type="match status" value="1"/>
</dbReference>
<gene>
    <name evidence="10" type="ORF">EZS28_002259</name>
</gene>
<name>A0A5J4X5Z9_9EUKA</name>
<comment type="catalytic activity">
    <reaction evidence="7">
        <text>L-threonyl-[protein] + ATP = O-phospho-L-threonyl-[protein] + ADP + H(+)</text>
        <dbReference type="Rhea" id="RHEA:46608"/>
        <dbReference type="Rhea" id="RHEA-COMP:11060"/>
        <dbReference type="Rhea" id="RHEA-COMP:11605"/>
        <dbReference type="ChEBI" id="CHEBI:15378"/>
        <dbReference type="ChEBI" id="CHEBI:30013"/>
        <dbReference type="ChEBI" id="CHEBI:30616"/>
        <dbReference type="ChEBI" id="CHEBI:61977"/>
        <dbReference type="ChEBI" id="CHEBI:456216"/>
        <dbReference type="EC" id="2.7.11.1"/>
    </reaction>
</comment>
<accession>A0A5J4X5Z9</accession>
<dbReference type="PANTHER" id="PTHR44899">
    <property type="entry name" value="CAMK FAMILY PROTEIN KINASE"/>
    <property type="match status" value="1"/>
</dbReference>
<dbReference type="Proteomes" id="UP000324800">
    <property type="component" value="Unassembled WGS sequence"/>
</dbReference>
<dbReference type="SMART" id="SM00220">
    <property type="entry name" value="S_TKc"/>
    <property type="match status" value="1"/>
</dbReference>
<dbReference type="Pfam" id="PF00069">
    <property type="entry name" value="Pkinase"/>
    <property type="match status" value="1"/>
</dbReference>
<keyword evidence="5 10" id="KW-0418">Kinase</keyword>
<dbReference type="GO" id="GO:0004674">
    <property type="term" value="F:protein serine/threonine kinase activity"/>
    <property type="evidence" value="ECO:0007669"/>
    <property type="project" value="UniProtKB-KW"/>
</dbReference>
<evidence type="ECO:0000256" key="8">
    <source>
        <dbReference type="ARBA" id="ARBA00048679"/>
    </source>
</evidence>
<evidence type="ECO:0000256" key="4">
    <source>
        <dbReference type="ARBA" id="ARBA00022741"/>
    </source>
</evidence>
<dbReference type="GO" id="GO:0005524">
    <property type="term" value="F:ATP binding"/>
    <property type="evidence" value="ECO:0007669"/>
    <property type="project" value="UniProtKB-KW"/>
</dbReference>
<evidence type="ECO:0000256" key="2">
    <source>
        <dbReference type="ARBA" id="ARBA00022527"/>
    </source>
</evidence>
<dbReference type="InterPro" id="IPR000719">
    <property type="entry name" value="Prot_kinase_dom"/>
</dbReference>